<comment type="caution">
    <text evidence="13">The sequence shown here is derived from an EMBL/GenBank/DDBJ whole genome shotgun (WGS) entry which is preliminary data.</text>
</comment>
<feature type="repeat" description="NHL" evidence="10">
    <location>
        <begin position="1222"/>
        <end position="1264"/>
    </location>
</feature>
<feature type="domain" description="B box-type" evidence="12">
    <location>
        <begin position="655"/>
        <end position="702"/>
    </location>
</feature>
<evidence type="ECO:0000256" key="2">
    <source>
        <dbReference type="ARBA" id="ARBA00022553"/>
    </source>
</evidence>
<dbReference type="Pfam" id="PF00643">
    <property type="entry name" value="zf-B_box"/>
    <property type="match status" value="1"/>
</dbReference>
<evidence type="ECO:0000259" key="12">
    <source>
        <dbReference type="PROSITE" id="PS50119"/>
    </source>
</evidence>
<dbReference type="InterPro" id="IPR011990">
    <property type="entry name" value="TPR-like_helical_dom_sf"/>
</dbReference>
<dbReference type="SMART" id="SM00557">
    <property type="entry name" value="IG_FLMN"/>
    <property type="match status" value="1"/>
</dbReference>
<dbReference type="InterPro" id="IPR001258">
    <property type="entry name" value="NHL_repeat"/>
</dbReference>
<keyword evidence="5 8" id="KW-0863">Zinc-finger</keyword>
<dbReference type="InterPro" id="IPR011042">
    <property type="entry name" value="6-blade_b-propeller_TolB-like"/>
</dbReference>
<dbReference type="Gene3D" id="1.25.40.10">
    <property type="entry name" value="Tetratricopeptide repeat domain"/>
    <property type="match status" value="1"/>
</dbReference>
<evidence type="ECO:0000256" key="1">
    <source>
        <dbReference type="ARBA" id="ARBA00008518"/>
    </source>
</evidence>
<evidence type="ECO:0000256" key="4">
    <source>
        <dbReference type="ARBA" id="ARBA00022737"/>
    </source>
</evidence>
<dbReference type="InterPro" id="IPR017868">
    <property type="entry name" value="Filamin/ABP280_repeat-like"/>
</dbReference>
<comment type="similarity">
    <text evidence="1">Belongs to the TRIM/RBCC family.</text>
</comment>
<keyword evidence="14" id="KW-1185">Reference proteome</keyword>
<gene>
    <name evidence="13" type="ORF">P5673_029449</name>
</gene>
<keyword evidence="4" id="KW-0677">Repeat</keyword>
<keyword evidence="3" id="KW-0479">Metal-binding</keyword>
<keyword evidence="7" id="KW-0862">Zinc</keyword>
<dbReference type="SMART" id="SM00502">
    <property type="entry name" value="BBC"/>
    <property type="match status" value="1"/>
</dbReference>
<evidence type="ECO:0000256" key="7">
    <source>
        <dbReference type="ARBA" id="ARBA00022833"/>
    </source>
</evidence>
<dbReference type="PROSITE" id="PS50194">
    <property type="entry name" value="FILAMIN_REPEAT"/>
    <property type="match status" value="1"/>
</dbReference>
<dbReference type="InterPro" id="IPR031595">
    <property type="entry name" value="PRORP_C"/>
</dbReference>
<dbReference type="SUPFAM" id="SSF81296">
    <property type="entry name" value="E set domains"/>
    <property type="match status" value="1"/>
</dbReference>
<feature type="repeat" description="NHL" evidence="10">
    <location>
        <begin position="1081"/>
        <end position="1124"/>
    </location>
</feature>
<evidence type="ECO:0000313" key="13">
    <source>
        <dbReference type="EMBL" id="KAK2549995.1"/>
    </source>
</evidence>
<dbReference type="SUPFAM" id="SSF57850">
    <property type="entry name" value="RING/U-box"/>
    <property type="match status" value="1"/>
</dbReference>
<dbReference type="PROSITE" id="PS51125">
    <property type="entry name" value="NHL"/>
    <property type="match status" value="6"/>
</dbReference>
<name>A0AAD9UUE0_ACRCE</name>
<sequence>MKTLGDGYIHEFMLLTGLVVGKCMESLPIDGAKFDDKMLRVKTVHIKASLTEIPGVFRSYVMLKRRQFCMATKQQNELLRTENVNENSKDQKQVGNIRWFCKAETSPHEVANFFTQLRNLPVKHRTRSLNSALYWFLYYGKTKEALELNSLWETQGFPKSYSTYASLAILYARCRQLGNKRDFFHQMKLNGLTPRARHYEPFLAAATIRGDLMEVFESMSEMEHSSIIHEMSLDLYTLLIRACTGKEHNLLDNNVFKIFHYFLKYRTKLTDDALHAIRLWFDRSHCHACKQKLETGEFSKEELEDLKLSLVKHLWKPHKTLQQLKCFTSAGNFIDYVNSEQLNRIPLSVEHFIKDTGRYDVVIDGLNVGYIKGFFDPRNIQNVVLHFVKKRKRVLVVGSSPLRLSERTKKGKQTPLGALVEYLTVHEQCGLISLPECSLDDLYFLSAAMHCGPGTLLISNDKFHDHKFDVDPLVRIHFNRWQRLNKLTLKGFVDESPLFVVHILNLLCENPLSFNQEVTNMRRWKTWESLSVENYFDDITQPSRWNSLEKLDRLSQNENLIETQHIKRNERVLNDPSLLCGVCKQFFNRPRLLRCLHSFCKSCIESLAGYENDGERTVVCPICSSPSELGSKGIDGLPVNFLILKNTSFVLEGKRSPMKCGNCDDDAEATGQCEECKEFLCDKCAAAHRRVRVTREHHIISIKELTTEGNNNLCSPDSCAEHNREELAYFCLTCDKLICRECTIVSHPKTTHAFEPLKEASDKHRQEVTELLDTVKMRSPFVKRTLLEIEQACADIPQHAQAIEEQIKSSTARYVKALKARESQLLDDLETMREYKATLLDQQKERLYKGIKDMESNCALVEKMLLEGNASEIVRVKHFVSERLRTVDHTIQDMSPLEGPEFDYVTEEDLLLDVIKRGGKLESSSRPPAVRLIGEGLYNATVGKTSTFLLSVREDFQTNKADFDVRIETPDLVILTCSIVEQSPRLYMISYTPRIHGEHVISVLTNDEHVEESPYTVNVKKGHMCFATKSLPVCLRFGYKGKGRGELNNPCDVTVASNGVIAVADTLNDRIQLFTSRGGFLRQFGNSGQDAGKFSSPTGVCVSRNGQIVVADQQNNRLQVFSIEGVLCKVISAKKRIPGGLKNPTGVTVDEEGQLLVTDQQNHRVVVLNNQGVFCGQFGSLGTKDGEFNNPSYISVTQDGEIFVTDTSNHRVQVFDPAGNFLRKFGRPGTGEGEFHYPSGITVDSSGYIFVSDRTNRVQVFNSHLRFVTKFGGKQSGDGQLRGPQGIDYTPEGRIAVADAQNNSVKVFYFPNA</sequence>
<dbReference type="PROSITE" id="PS00518">
    <property type="entry name" value="ZF_RING_1"/>
    <property type="match status" value="1"/>
</dbReference>
<dbReference type="Pfam" id="PF17170">
    <property type="entry name" value="DUF5128"/>
    <property type="match status" value="1"/>
</dbReference>
<protein>
    <submittedName>
        <fullName evidence="13">E3 ubiquitin-protein ligase TRIM71</fullName>
    </submittedName>
</protein>
<dbReference type="InterPro" id="IPR027370">
    <property type="entry name" value="Znf-RING_euk"/>
</dbReference>
<dbReference type="PROSITE" id="PS50089">
    <property type="entry name" value="ZF_RING_2"/>
    <property type="match status" value="1"/>
</dbReference>
<dbReference type="PANTHER" id="PTHR25462">
    <property type="entry name" value="BONUS, ISOFORM C-RELATED"/>
    <property type="match status" value="1"/>
</dbReference>
<evidence type="ECO:0000259" key="11">
    <source>
        <dbReference type="PROSITE" id="PS50089"/>
    </source>
</evidence>
<keyword evidence="2" id="KW-0597">Phosphoprotein</keyword>
<dbReference type="PROSITE" id="PS50119">
    <property type="entry name" value="ZF_BBOX"/>
    <property type="match status" value="2"/>
</dbReference>
<dbReference type="SUPFAM" id="SSF57845">
    <property type="entry name" value="B-box zinc-binding domain"/>
    <property type="match status" value="1"/>
</dbReference>
<reference evidence="13" key="2">
    <citation type="journal article" date="2023" name="Science">
        <title>Genomic signatures of disease resistance in endangered staghorn corals.</title>
        <authorList>
            <person name="Vollmer S.V."/>
            <person name="Selwyn J.D."/>
            <person name="Despard B.A."/>
            <person name="Roesel C.L."/>
        </authorList>
    </citation>
    <scope>NUCLEOTIDE SEQUENCE</scope>
    <source>
        <strain evidence="13">K2</strain>
    </source>
</reference>
<feature type="repeat" description="NHL" evidence="10">
    <location>
        <begin position="1036"/>
        <end position="1077"/>
    </location>
</feature>
<keyword evidence="6" id="KW-0833">Ubl conjugation pathway</keyword>
<feature type="repeat" description="NHL" evidence="10">
    <location>
        <begin position="1268"/>
        <end position="1311"/>
    </location>
</feature>
<dbReference type="InterPro" id="IPR047153">
    <property type="entry name" value="TRIM45/56/19-like"/>
</dbReference>
<feature type="repeat" description="Filamin" evidence="9">
    <location>
        <begin position="922"/>
        <end position="1019"/>
    </location>
</feature>
<evidence type="ECO:0000256" key="10">
    <source>
        <dbReference type="PROSITE-ProRule" id="PRU00504"/>
    </source>
</evidence>
<evidence type="ECO:0000256" key="6">
    <source>
        <dbReference type="ARBA" id="ARBA00022786"/>
    </source>
</evidence>
<dbReference type="InterPro" id="IPR013087">
    <property type="entry name" value="Znf_C2H2_type"/>
</dbReference>
<dbReference type="Pfam" id="PF00630">
    <property type="entry name" value="Filamin"/>
    <property type="match status" value="1"/>
</dbReference>
<dbReference type="Gene3D" id="2.60.40.10">
    <property type="entry name" value="Immunoglobulins"/>
    <property type="match status" value="1"/>
</dbReference>
<reference evidence="13" key="1">
    <citation type="journal article" date="2023" name="G3 (Bethesda)">
        <title>Whole genome assembly and annotation of the endangered Caribbean coral Acropora cervicornis.</title>
        <authorList>
            <person name="Selwyn J.D."/>
            <person name="Vollmer S.V."/>
        </authorList>
    </citation>
    <scope>NUCLEOTIDE SEQUENCE</scope>
    <source>
        <strain evidence="13">K2</strain>
    </source>
</reference>
<dbReference type="GO" id="GO:0005737">
    <property type="term" value="C:cytoplasm"/>
    <property type="evidence" value="ECO:0007669"/>
    <property type="project" value="UniProtKB-ARBA"/>
</dbReference>
<dbReference type="EMBL" id="JARQWQ010000117">
    <property type="protein sequence ID" value="KAK2549995.1"/>
    <property type="molecule type" value="Genomic_DNA"/>
</dbReference>
<dbReference type="InterPro" id="IPR014756">
    <property type="entry name" value="Ig_E-set"/>
</dbReference>
<evidence type="ECO:0000256" key="9">
    <source>
        <dbReference type="PROSITE-ProRule" id="PRU00087"/>
    </source>
</evidence>
<dbReference type="SUPFAM" id="SSF63829">
    <property type="entry name" value="Calcium-dependent phosphotriesterase"/>
    <property type="match status" value="1"/>
</dbReference>
<feature type="repeat" description="NHL" evidence="10">
    <location>
        <begin position="1138"/>
        <end position="1171"/>
    </location>
</feature>
<dbReference type="Pfam" id="PF01436">
    <property type="entry name" value="NHL"/>
    <property type="match status" value="3"/>
</dbReference>
<dbReference type="Proteomes" id="UP001249851">
    <property type="component" value="Unassembled WGS sequence"/>
</dbReference>
<dbReference type="Gene3D" id="3.30.160.60">
    <property type="entry name" value="Classic Zinc Finger"/>
    <property type="match status" value="1"/>
</dbReference>
<dbReference type="InterPro" id="IPR001298">
    <property type="entry name" value="Filamin/ABP280_rpt"/>
</dbReference>
<dbReference type="Gene3D" id="3.30.40.10">
    <property type="entry name" value="Zinc/RING finger domain, C3HC4 (zinc finger)"/>
    <property type="match status" value="1"/>
</dbReference>
<dbReference type="SMART" id="SM00184">
    <property type="entry name" value="RING"/>
    <property type="match status" value="1"/>
</dbReference>
<dbReference type="PANTHER" id="PTHR25462:SF296">
    <property type="entry name" value="MEIOTIC P26, ISOFORM F"/>
    <property type="match status" value="1"/>
</dbReference>
<evidence type="ECO:0000313" key="14">
    <source>
        <dbReference type="Proteomes" id="UP001249851"/>
    </source>
</evidence>
<evidence type="ECO:0000256" key="3">
    <source>
        <dbReference type="ARBA" id="ARBA00022723"/>
    </source>
</evidence>
<dbReference type="Pfam" id="PF16953">
    <property type="entry name" value="PRORP"/>
    <property type="match status" value="1"/>
</dbReference>
<feature type="domain" description="B box-type" evidence="12">
    <location>
        <begin position="719"/>
        <end position="757"/>
    </location>
</feature>
<dbReference type="InterPro" id="IPR000315">
    <property type="entry name" value="Znf_B-box"/>
</dbReference>
<dbReference type="InterPro" id="IPR001841">
    <property type="entry name" value="Znf_RING"/>
</dbReference>
<dbReference type="GO" id="GO:0008270">
    <property type="term" value="F:zinc ion binding"/>
    <property type="evidence" value="ECO:0007669"/>
    <property type="project" value="UniProtKB-KW"/>
</dbReference>
<evidence type="ECO:0000256" key="8">
    <source>
        <dbReference type="PROSITE-ProRule" id="PRU00024"/>
    </source>
</evidence>
<feature type="domain" description="RING-type" evidence="11">
    <location>
        <begin position="580"/>
        <end position="624"/>
    </location>
</feature>
<dbReference type="Pfam" id="PF13445">
    <property type="entry name" value="zf-RING_UBOX"/>
    <property type="match status" value="1"/>
</dbReference>
<feature type="repeat" description="NHL" evidence="10">
    <location>
        <begin position="1176"/>
        <end position="1218"/>
    </location>
</feature>
<dbReference type="InterPro" id="IPR013783">
    <property type="entry name" value="Ig-like_fold"/>
</dbReference>
<dbReference type="Gene3D" id="2.120.10.30">
    <property type="entry name" value="TolB, C-terminal domain"/>
    <property type="match status" value="2"/>
</dbReference>
<dbReference type="InterPro" id="IPR013083">
    <property type="entry name" value="Znf_RING/FYVE/PHD"/>
</dbReference>
<accession>A0AAD9UUE0</accession>
<dbReference type="InterPro" id="IPR003649">
    <property type="entry name" value="Bbox_C"/>
</dbReference>
<dbReference type="Gene3D" id="3.40.50.11980">
    <property type="match status" value="1"/>
</dbReference>
<dbReference type="InterPro" id="IPR017907">
    <property type="entry name" value="Znf_RING_CS"/>
</dbReference>
<dbReference type="PROSITE" id="PS00028">
    <property type="entry name" value="ZINC_FINGER_C2H2_1"/>
    <property type="match status" value="1"/>
</dbReference>
<proteinExistence type="inferred from homology"/>
<evidence type="ECO:0000256" key="5">
    <source>
        <dbReference type="ARBA" id="ARBA00022771"/>
    </source>
</evidence>
<dbReference type="SMART" id="SM00336">
    <property type="entry name" value="BBOX"/>
    <property type="match status" value="2"/>
</dbReference>
<organism evidence="13 14">
    <name type="scientific">Acropora cervicornis</name>
    <name type="common">Staghorn coral</name>
    <dbReference type="NCBI Taxonomy" id="6130"/>
    <lineage>
        <taxon>Eukaryota</taxon>
        <taxon>Metazoa</taxon>
        <taxon>Cnidaria</taxon>
        <taxon>Anthozoa</taxon>
        <taxon>Hexacorallia</taxon>
        <taxon>Scleractinia</taxon>
        <taxon>Astrocoeniina</taxon>
        <taxon>Acroporidae</taxon>
        <taxon>Acropora</taxon>
    </lineage>
</organism>